<comment type="caution">
    <text evidence="2">The sequence shown here is derived from an EMBL/GenBank/DDBJ whole genome shotgun (WGS) entry which is preliminary data.</text>
</comment>
<dbReference type="InterPro" id="IPR013078">
    <property type="entry name" value="His_Pase_superF_clade-1"/>
</dbReference>
<gene>
    <name evidence="2" type="ORF">AB6713_00725</name>
</gene>
<reference evidence="2 3" key="1">
    <citation type="submission" date="2024-07" db="EMBL/GenBank/DDBJ databases">
        <title>Luteimonas salilacus sp. nov., isolated from the shore soil of Salt Lake in Tibet of China.</title>
        <authorList>
            <person name="Zhang X."/>
            <person name="Li A."/>
        </authorList>
    </citation>
    <scope>NUCLEOTIDE SEQUENCE [LARGE SCALE GENOMIC DNA]</scope>
    <source>
        <strain evidence="2 3">B3-2-R+30</strain>
    </source>
</reference>
<dbReference type="EMBL" id="JBFWIC010000001">
    <property type="protein sequence ID" value="MEZ0473146.1"/>
    <property type="molecule type" value="Genomic_DNA"/>
</dbReference>
<name>A0ABV4HK82_9GAMM</name>
<feature type="chain" id="PRO_5046436722" evidence="1">
    <location>
        <begin position="20"/>
        <end position="176"/>
    </location>
</feature>
<proteinExistence type="predicted"/>
<dbReference type="PROSITE" id="PS51257">
    <property type="entry name" value="PROKAR_LIPOPROTEIN"/>
    <property type="match status" value="1"/>
</dbReference>
<dbReference type="CDD" id="cd07067">
    <property type="entry name" value="HP_PGM_like"/>
    <property type="match status" value="1"/>
</dbReference>
<feature type="signal peptide" evidence="1">
    <location>
        <begin position="1"/>
        <end position="19"/>
    </location>
</feature>
<accession>A0ABV4HK82</accession>
<dbReference type="RefSeq" id="WP_370563267.1">
    <property type="nucleotide sequence ID" value="NZ_JBFWIB010000003.1"/>
</dbReference>
<evidence type="ECO:0000313" key="3">
    <source>
        <dbReference type="Proteomes" id="UP001566331"/>
    </source>
</evidence>
<dbReference type="Gene3D" id="3.40.50.1240">
    <property type="entry name" value="Phosphoglycerate mutase-like"/>
    <property type="match status" value="1"/>
</dbReference>
<keyword evidence="3" id="KW-1185">Reference proteome</keyword>
<organism evidence="2 3">
    <name type="scientific">Luteimonas salinilitoris</name>
    <dbReference type="NCBI Taxonomy" id="3237697"/>
    <lineage>
        <taxon>Bacteria</taxon>
        <taxon>Pseudomonadati</taxon>
        <taxon>Pseudomonadota</taxon>
        <taxon>Gammaproteobacteria</taxon>
        <taxon>Lysobacterales</taxon>
        <taxon>Lysobacteraceae</taxon>
        <taxon>Luteimonas</taxon>
    </lineage>
</organism>
<dbReference type="InterPro" id="IPR029033">
    <property type="entry name" value="His_PPase_superfam"/>
</dbReference>
<evidence type="ECO:0000313" key="2">
    <source>
        <dbReference type="EMBL" id="MEZ0473146.1"/>
    </source>
</evidence>
<keyword evidence="1" id="KW-0732">Signal</keyword>
<dbReference type="Proteomes" id="UP001566331">
    <property type="component" value="Unassembled WGS sequence"/>
</dbReference>
<dbReference type="SUPFAM" id="SSF53254">
    <property type="entry name" value="Phosphoglycerate mutase-like"/>
    <property type="match status" value="1"/>
</dbReference>
<dbReference type="Pfam" id="PF00300">
    <property type="entry name" value="His_Phos_1"/>
    <property type="match status" value="1"/>
</dbReference>
<dbReference type="SMART" id="SM00855">
    <property type="entry name" value="PGAM"/>
    <property type="match status" value="1"/>
</dbReference>
<evidence type="ECO:0000256" key="1">
    <source>
        <dbReference type="SAM" id="SignalP"/>
    </source>
</evidence>
<sequence>MRPMILLLSLMLAGCAAHPARTPSAAVAPPDPPQTAFLVVRHAEKAVGDTDDPVLDASGLRRADALAELLAEMPVSAVYATPTRRARQTAQPIARRHRIEVRDYDPAQPPSALATVLHTRHAGATVVVVGHSNTVPGIVSALCACPMAPLSEEDYGDLFEVRIAADGASTLDHRQF</sequence>
<protein>
    <submittedName>
        <fullName evidence="2">Histidine phosphatase family protein</fullName>
    </submittedName>
</protein>